<gene>
    <name evidence="8" type="ORF">DGYR_LOCUS2714</name>
</gene>
<dbReference type="GO" id="GO:0005096">
    <property type="term" value="F:GTPase activator activity"/>
    <property type="evidence" value="ECO:0007669"/>
    <property type="project" value="UniProtKB-KW"/>
</dbReference>
<dbReference type="PANTHER" id="PTHR15711:SF22">
    <property type="entry name" value="RAP-GAP DOMAIN-CONTAINING PROTEIN"/>
    <property type="match status" value="1"/>
</dbReference>
<dbReference type="InterPro" id="IPR035974">
    <property type="entry name" value="Rap/Ran-GAP_sf"/>
</dbReference>
<dbReference type="Gene3D" id="3.40.50.11210">
    <property type="entry name" value="Rap/Ran-GAP"/>
    <property type="match status" value="1"/>
</dbReference>
<evidence type="ECO:0000259" key="7">
    <source>
        <dbReference type="PROSITE" id="PS50106"/>
    </source>
</evidence>
<keyword evidence="9" id="KW-1185">Reference proteome</keyword>
<organism evidence="8 9">
    <name type="scientific">Dimorphilus gyrociliatus</name>
    <dbReference type="NCBI Taxonomy" id="2664684"/>
    <lineage>
        <taxon>Eukaryota</taxon>
        <taxon>Metazoa</taxon>
        <taxon>Spiralia</taxon>
        <taxon>Lophotrochozoa</taxon>
        <taxon>Annelida</taxon>
        <taxon>Polychaeta</taxon>
        <taxon>Polychaeta incertae sedis</taxon>
        <taxon>Dinophilidae</taxon>
        <taxon>Dimorphilus</taxon>
    </lineage>
</organism>
<feature type="compositionally biased region" description="Basic and acidic residues" evidence="5">
    <location>
        <begin position="959"/>
        <end position="968"/>
    </location>
</feature>
<keyword evidence="2" id="KW-0597">Phosphoprotein</keyword>
<evidence type="ECO:0000313" key="8">
    <source>
        <dbReference type="EMBL" id="CAD5113780.1"/>
    </source>
</evidence>
<dbReference type="EMBL" id="CAJFCJ010000004">
    <property type="protein sequence ID" value="CAD5113780.1"/>
    <property type="molecule type" value="Genomic_DNA"/>
</dbReference>
<dbReference type="Pfam" id="PF02145">
    <property type="entry name" value="Rap_GAP"/>
    <property type="match status" value="1"/>
</dbReference>
<feature type="compositionally biased region" description="Polar residues" evidence="5">
    <location>
        <begin position="944"/>
        <end position="958"/>
    </location>
</feature>
<dbReference type="InterPro" id="IPR036034">
    <property type="entry name" value="PDZ_sf"/>
</dbReference>
<dbReference type="SUPFAM" id="SSF50156">
    <property type="entry name" value="PDZ domain-like"/>
    <property type="match status" value="1"/>
</dbReference>
<evidence type="ECO:0000256" key="4">
    <source>
        <dbReference type="SAM" id="Coils"/>
    </source>
</evidence>
<feature type="domain" description="Rap-GAP" evidence="6">
    <location>
        <begin position="371"/>
        <end position="587"/>
    </location>
</feature>
<dbReference type="Gene3D" id="2.30.42.10">
    <property type="match status" value="1"/>
</dbReference>
<dbReference type="PANTHER" id="PTHR15711">
    <property type="entry name" value="RAP GTPASE-ACTIVATING PROTEIN"/>
    <property type="match status" value="1"/>
</dbReference>
<keyword evidence="3 4" id="KW-0175">Coiled coil</keyword>
<comment type="caution">
    <text evidence="8">The sequence shown here is derived from an EMBL/GenBank/DDBJ whole genome shotgun (WGS) entry which is preliminary data.</text>
</comment>
<feature type="region of interest" description="Disordered" evidence="5">
    <location>
        <begin position="78"/>
        <end position="105"/>
    </location>
</feature>
<evidence type="ECO:0000256" key="1">
    <source>
        <dbReference type="ARBA" id="ARBA00022468"/>
    </source>
</evidence>
<dbReference type="InterPro" id="IPR050989">
    <property type="entry name" value="Rap1_Ran_GAP"/>
</dbReference>
<dbReference type="SMART" id="SM00228">
    <property type="entry name" value="PDZ"/>
    <property type="match status" value="1"/>
</dbReference>
<dbReference type="PROSITE" id="PS50106">
    <property type="entry name" value="PDZ"/>
    <property type="match status" value="1"/>
</dbReference>
<proteinExistence type="predicted"/>
<name>A0A7I8VGU5_9ANNE</name>
<accession>A0A7I8VGU5</accession>
<evidence type="ECO:0000256" key="3">
    <source>
        <dbReference type="ARBA" id="ARBA00023054"/>
    </source>
</evidence>
<dbReference type="PROSITE" id="PS50085">
    <property type="entry name" value="RAPGAP"/>
    <property type="match status" value="1"/>
</dbReference>
<feature type="coiled-coil region" evidence="4">
    <location>
        <begin position="1081"/>
        <end position="1136"/>
    </location>
</feature>
<evidence type="ECO:0000256" key="2">
    <source>
        <dbReference type="ARBA" id="ARBA00022553"/>
    </source>
</evidence>
<dbReference type="InterPro" id="IPR000331">
    <property type="entry name" value="Rap/Ran_GAP_dom"/>
</dbReference>
<evidence type="ECO:0000259" key="6">
    <source>
        <dbReference type="PROSITE" id="PS50085"/>
    </source>
</evidence>
<dbReference type="InterPro" id="IPR001478">
    <property type="entry name" value="PDZ"/>
</dbReference>
<dbReference type="GO" id="GO:0051056">
    <property type="term" value="P:regulation of small GTPase mediated signal transduction"/>
    <property type="evidence" value="ECO:0007669"/>
    <property type="project" value="InterPro"/>
</dbReference>
<protein>
    <submittedName>
        <fullName evidence="8">DgyrCDS2948</fullName>
    </submittedName>
</protein>
<dbReference type="Pfam" id="PF21022">
    <property type="entry name" value="Rap-GAP_dimer"/>
    <property type="match status" value="1"/>
</dbReference>
<dbReference type="Proteomes" id="UP000549394">
    <property type="component" value="Unassembled WGS sequence"/>
</dbReference>
<dbReference type="SUPFAM" id="SSF111347">
    <property type="entry name" value="Rap/Ran-GAP"/>
    <property type="match status" value="1"/>
</dbReference>
<feature type="domain" description="PDZ" evidence="7">
    <location>
        <begin position="732"/>
        <end position="808"/>
    </location>
</feature>
<dbReference type="Gene3D" id="6.10.140.210">
    <property type="match status" value="1"/>
</dbReference>
<evidence type="ECO:0000256" key="5">
    <source>
        <dbReference type="SAM" id="MobiDB-lite"/>
    </source>
</evidence>
<keyword evidence="1" id="KW-0343">GTPase activation</keyword>
<dbReference type="GO" id="GO:0005737">
    <property type="term" value="C:cytoplasm"/>
    <property type="evidence" value="ECO:0007669"/>
    <property type="project" value="TreeGrafter"/>
</dbReference>
<feature type="region of interest" description="Disordered" evidence="5">
    <location>
        <begin position="942"/>
        <end position="968"/>
    </location>
</feature>
<feature type="compositionally biased region" description="Basic and acidic residues" evidence="5">
    <location>
        <begin position="91"/>
        <end position="100"/>
    </location>
</feature>
<dbReference type="FunFam" id="3.40.50.11210:FF:000002">
    <property type="entry name" value="Signal-induced proliferation-associated 1-like protein 1"/>
    <property type="match status" value="1"/>
</dbReference>
<sequence>MTASDHYIPAELRAGFVELSHTYNTHRHYSLRYNQQSTISPPSYLGDSEFKRNQLFRSNSSGVLDACDFTHQNYDDIDMKKSNGSVPSSPNREKEEKMKNSDFGGGLLRKFRSSKNSKHIKNEKIEPKLSKKAFAHYDCQSVCFNYHDIVRRRTSLNQHKNTKTGASAASVAQPSDYIVSDGNYRNVLDVEDDQDKGDGNSNDMVLSCPFFRNELGADENIAISHGRSQCNGVTILDNSKPLSNDPIVLTPVVTYDMFVMEHVDYGAYYYRNFFISHDHQNFIGIDEDGMGPVAVSIKREKDGNRYQYRIILRTSEQCTLRGCIPEEAIASSKFSSSRGIPTKEILSAIVPELRLNNLKVAVSGEKTIKQMQRLDEQQLTRTYKFGIMYCKSGQCTEEEMYNNEEGSPAFDNFLSLLGQKVYLKDFRDYRGGLDIKTDSTGSQSVYTKFNDCEIMFHVSTMLPYTKNNRQQLLRKRHIGNDIVTVVFQEDGSHPFSPKSVRSRFQHVFIIIRQVVLSTGIFYRLAVSRSKEVPHFGPPLPKDSLFPHSDLFAKFILAKAINAENAAHKSEKFVAMATRTRHEYLKDLANNYVTNSTIETNTKFYSKLSFGSSKKRDRPKSKNIIDNTISGALVWEILWKDVNKSEKLKCYLAISSTVLSVIPKTNSQVVFVIPTSLITGWAEQNNCLRVYYDKGQKLLLECPAEESDNDRNETTTEVMQRLEVVTNGTNCQKIVLDRGNGGQLGFHVTDGGLITSVDQEGKAFKAGLKMNSRIVEIGSTLVSCLSHAQMVEILRHSSELVLTVISPNSDMTPRVGINPENFGFTVSPCYELPYIFSAKYKMKTDTATVSGDIFCSDGESTKPNDKLHRSCNGSLMSNPMNHHLSSSYLPAATRNWSEDNTTASQTDLTARNYVNCSTDGSLNTDCKSGQSWRSGYVSEGDVSKLPQTYHSTPKSTRNSLHQEKPKREIGEKSLENQLRHLINDVGTEADPSKMQTEVLLSAHRPIIPMDRFKQYNREQIGSSPNAINVTQRRNADRQWKNLLSTSASQISPMRENNNRIQKISMEQYHLSPNLDLSNDSRLEAVEKRLGHLEEKSNQLEYDLKRERQEKRTLEAEVERLKQDNERLQEEADKAASQLRKFTEWFFNTIDKR</sequence>
<dbReference type="AlphaFoldDB" id="A0A7I8VGU5"/>
<evidence type="ECO:0000313" key="9">
    <source>
        <dbReference type="Proteomes" id="UP000549394"/>
    </source>
</evidence>
<reference evidence="8 9" key="1">
    <citation type="submission" date="2020-08" db="EMBL/GenBank/DDBJ databases">
        <authorList>
            <person name="Hejnol A."/>
        </authorList>
    </citation>
    <scope>NUCLEOTIDE SEQUENCE [LARGE SCALE GENOMIC DNA]</scope>
</reference>
<dbReference type="OrthoDB" id="2499658at2759"/>